<name>A0AAN8C770_9TELE</name>
<protein>
    <submittedName>
        <fullName evidence="1">Uncharacterized protein</fullName>
    </submittedName>
</protein>
<reference evidence="1 2" key="1">
    <citation type="journal article" date="2023" name="Mol. Biol. Evol.">
        <title>Genomics of Secondarily Temperate Adaptation in the Only Non-Antarctic Icefish.</title>
        <authorList>
            <person name="Rivera-Colon A.G."/>
            <person name="Rayamajhi N."/>
            <person name="Minhas B.F."/>
            <person name="Madrigal G."/>
            <person name="Bilyk K.T."/>
            <person name="Yoon V."/>
            <person name="Hune M."/>
            <person name="Gregory S."/>
            <person name="Cheng C.H.C."/>
            <person name="Catchen J.M."/>
        </authorList>
    </citation>
    <scope>NUCLEOTIDE SEQUENCE [LARGE SCALE GENOMIC DNA]</scope>
    <source>
        <strain evidence="1">JC2023a</strain>
    </source>
</reference>
<dbReference type="AlphaFoldDB" id="A0AAN8C770"/>
<gene>
    <name evidence="1" type="ORF">CesoFtcFv8_009999</name>
</gene>
<sequence>MRWVPEQGELGCSVHYHTSDCPALSSLYFSAAKGAAMLLLLPSERPWLECVLRLCAVDVTATFQAMVLLLALLTASC</sequence>
<evidence type="ECO:0000313" key="1">
    <source>
        <dbReference type="EMBL" id="KAK5896883.1"/>
    </source>
</evidence>
<dbReference type="Proteomes" id="UP001335648">
    <property type="component" value="Unassembled WGS sequence"/>
</dbReference>
<evidence type="ECO:0000313" key="2">
    <source>
        <dbReference type="Proteomes" id="UP001335648"/>
    </source>
</evidence>
<keyword evidence="2" id="KW-1185">Reference proteome</keyword>
<dbReference type="EMBL" id="JAULUE010002053">
    <property type="protein sequence ID" value="KAK5896883.1"/>
    <property type="molecule type" value="Genomic_DNA"/>
</dbReference>
<comment type="caution">
    <text evidence="1">The sequence shown here is derived from an EMBL/GenBank/DDBJ whole genome shotgun (WGS) entry which is preliminary data.</text>
</comment>
<proteinExistence type="predicted"/>
<accession>A0AAN8C770</accession>
<organism evidence="1 2">
    <name type="scientific">Champsocephalus esox</name>
    <name type="common">pike icefish</name>
    <dbReference type="NCBI Taxonomy" id="159716"/>
    <lineage>
        <taxon>Eukaryota</taxon>
        <taxon>Metazoa</taxon>
        <taxon>Chordata</taxon>
        <taxon>Craniata</taxon>
        <taxon>Vertebrata</taxon>
        <taxon>Euteleostomi</taxon>
        <taxon>Actinopterygii</taxon>
        <taxon>Neopterygii</taxon>
        <taxon>Teleostei</taxon>
        <taxon>Neoteleostei</taxon>
        <taxon>Acanthomorphata</taxon>
        <taxon>Eupercaria</taxon>
        <taxon>Perciformes</taxon>
        <taxon>Notothenioidei</taxon>
        <taxon>Channichthyidae</taxon>
        <taxon>Champsocephalus</taxon>
    </lineage>
</organism>